<reference evidence="9 10" key="1">
    <citation type="submission" date="2019-03" db="EMBL/GenBank/DDBJ databases">
        <title>Genomic Encyclopedia of Type Strains, Phase IV (KMG-IV): sequencing the most valuable type-strain genomes for metagenomic binning, comparative biology and taxonomic classification.</title>
        <authorList>
            <person name="Goeker M."/>
        </authorList>
    </citation>
    <scope>NUCLEOTIDE SEQUENCE [LARGE SCALE GENOMIC DNA]</scope>
    <source>
        <strain evidence="9 10">DSM 26377</strain>
    </source>
</reference>
<accession>A0A4R7NUI6</accession>
<feature type="binding site" evidence="5">
    <location>
        <position position="219"/>
    </location>
    <ligand>
        <name>S-adenosyl-L-methionine</name>
        <dbReference type="ChEBI" id="CHEBI:59789"/>
    </ligand>
</feature>
<dbReference type="SUPFAM" id="SSF53335">
    <property type="entry name" value="S-adenosyl-L-methionine-dependent methyltransferases"/>
    <property type="match status" value="1"/>
</dbReference>
<evidence type="ECO:0000256" key="2">
    <source>
        <dbReference type="ARBA" id="ARBA00022679"/>
    </source>
</evidence>
<dbReference type="InterPro" id="IPR050320">
    <property type="entry name" value="N5-glutamine_MTase"/>
</dbReference>
<dbReference type="EC" id="2.1.1.297" evidence="5"/>
<dbReference type="InterPro" id="IPR040758">
    <property type="entry name" value="PrmC_N"/>
</dbReference>
<dbReference type="PROSITE" id="PS00092">
    <property type="entry name" value="N6_MTASE"/>
    <property type="match status" value="1"/>
</dbReference>
<gene>
    <name evidence="5" type="primary">prmC</name>
    <name evidence="9" type="ORF">DFR24_4588</name>
</gene>
<evidence type="ECO:0000259" key="8">
    <source>
        <dbReference type="Pfam" id="PF17827"/>
    </source>
</evidence>
<keyword evidence="1 5" id="KW-0489">Methyltransferase</keyword>
<dbReference type="InterPro" id="IPR004556">
    <property type="entry name" value="HemK-like"/>
</dbReference>
<keyword evidence="2 5" id="KW-0808">Transferase</keyword>
<dbReference type="GO" id="GO:0102559">
    <property type="term" value="F:peptide chain release factor N(5)-glutamine methyltransferase activity"/>
    <property type="evidence" value="ECO:0007669"/>
    <property type="project" value="UniProtKB-EC"/>
</dbReference>
<feature type="domain" description="Methyltransferase" evidence="7">
    <location>
        <begin position="145"/>
        <end position="219"/>
    </location>
</feature>
<dbReference type="PANTHER" id="PTHR18895:SF74">
    <property type="entry name" value="MTRF1L RELEASE FACTOR GLUTAMINE METHYLTRANSFERASE"/>
    <property type="match status" value="1"/>
</dbReference>
<dbReference type="HAMAP" id="MF_02126">
    <property type="entry name" value="RF_methyltr_PrmC"/>
    <property type="match status" value="1"/>
</dbReference>
<proteinExistence type="inferred from homology"/>
<keyword evidence="10" id="KW-1185">Reference proteome</keyword>
<feature type="binding site" evidence="5">
    <location>
        <begin position="219"/>
        <end position="222"/>
    </location>
    <ligand>
        <name>substrate</name>
    </ligand>
</feature>
<comment type="caution">
    <text evidence="9">The sequence shown here is derived from an EMBL/GenBank/DDBJ whole genome shotgun (WGS) entry which is preliminary data.</text>
</comment>
<dbReference type="Proteomes" id="UP000295341">
    <property type="component" value="Unassembled WGS sequence"/>
</dbReference>
<dbReference type="Pfam" id="PF17827">
    <property type="entry name" value="PrmC_N"/>
    <property type="match status" value="1"/>
</dbReference>
<feature type="binding site" evidence="5">
    <location>
        <position position="175"/>
    </location>
    <ligand>
        <name>S-adenosyl-L-methionine</name>
        <dbReference type="ChEBI" id="CHEBI:59789"/>
    </ligand>
</feature>
<comment type="catalytic activity">
    <reaction evidence="4 5">
        <text>L-glutaminyl-[peptide chain release factor] + S-adenosyl-L-methionine = N(5)-methyl-L-glutaminyl-[peptide chain release factor] + S-adenosyl-L-homocysteine + H(+)</text>
        <dbReference type="Rhea" id="RHEA:42896"/>
        <dbReference type="Rhea" id="RHEA-COMP:10271"/>
        <dbReference type="Rhea" id="RHEA-COMP:10272"/>
        <dbReference type="ChEBI" id="CHEBI:15378"/>
        <dbReference type="ChEBI" id="CHEBI:30011"/>
        <dbReference type="ChEBI" id="CHEBI:57856"/>
        <dbReference type="ChEBI" id="CHEBI:59789"/>
        <dbReference type="ChEBI" id="CHEBI:61891"/>
        <dbReference type="EC" id="2.1.1.297"/>
    </reaction>
</comment>
<dbReference type="Gene3D" id="3.40.50.150">
    <property type="entry name" value="Vaccinia Virus protein VP39"/>
    <property type="match status" value="1"/>
</dbReference>
<evidence type="ECO:0000313" key="10">
    <source>
        <dbReference type="Proteomes" id="UP000295341"/>
    </source>
</evidence>
<dbReference type="NCBIfam" id="TIGR03534">
    <property type="entry name" value="RF_mod_PrmC"/>
    <property type="match status" value="1"/>
</dbReference>
<evidence type="ECO:0000259" key="7">
    <source>
        <dbReference type="Pfam" id="PF13847"/>
    </source>
</evidence>
<dbReference type="OrthoDB" id="9800643at2"/>
<dbReference type="GO" id="GO:0032259">
    <property type="term" value="P:methylation"/>
    <property type="evidence" value="ECO:0007669"/>
    <property type="project" value="UniProtKB-KW"/>
</dbReference>
<dbReference type="Pfam" id="PF13847">
    <property type="entry name" value="Methyltransf_31"/>
    <property type="match status" value="1"/>
</dbReference>
<evidence type="ECO:0000256" key="4">
    <source>
        <dbReference type="ARBA" id="ARBA00048391"/>
    </source>
</evidence>
<dbReference type="RefSeq" id="WP_133883734.1">
    <property type="nucleotide sequence ID" value="NZ_MWIN01000003.1"/>
</dbReference>
<dbReference type="Gene3D" id="1.10.8.10">
    <property type="entry name" value="DNA helicase RuvA subunit, C-terminal domain"/>
    <property type="match status" value="1"/>
</dbReference>
<evidence type="ECO:0000256" key="5">
    <source>
        <dbReference type="HAMAP-Rule" id="MF_02126"/>
    </source>
</evidence>
<dbReference type="InterPro" id="IPR002052">
    <property type="entry name" value="DNA_methylase_N6_adenine_CS"/>
</dbReference>
<dbReference type="NCBIfam" id="TIGR00536">
    <property type="entry name" value="hemK_fam"/>
    <property type="match status" value="1"/>
</dbReference>
<dbReference type="FunFam" id="3.40.50.150:FF:000053">
    <property type="entry name" value="Release factor glutamine methyltransferase"/>
    <property type="match status" value="1"/>
</dbReference>
<dbReference type="InterPro" id="IPR025714">
    <property type="entry name" value="Methyltranfer_dom"/>
</dbReference>
<evidence type="ECO:0000256" key="3">
    <source>
        <dbReference type="ARBA" id="ARBA00022691"/>
    </source>
</evidence>
<feature type="domain" description="Release factor glutamine methyltransferase N-terminal" evidence="8">
    <location>
        <begin position="32"/>
        <end position="100"/>
    </location>
</feature>
<dbReference type="CDD" id="cd02440">
    <property type="entry name" value="AdoMet_MTases"/>
    <property type="match status" value="1"/>
</dbReference>
<evidence type="ECO:0000256" key="1">
    <source>
        <dbReference type="ARBA" id="ARBA00022603"/>
    </source>
</evidence>
<comment type="similarity">
    <text evidence="5">Belongs to the protein N5-glutamine methyltransferase family. PrmC subfamily.</text>
</comment>
<evidence type="ECO:0000256" key="6">
    <source>
        <dbReference type="SAM" id="MobiDB-lite"/>
    </source>
</evidence>
<dbReference type="GO" id="GO:0003676">
    <property type="term" value="F:nucleic acid binding"/>
    <property type="evidence" value="ECO:0007669"/>
    <property type="project" value="InterPro"/>
</dbReference>
<dbReference type="AlphaFoldDB" id="A0A4R7NUI6"/>
<dbReference type="PANTHER" id="PTHR18895">
    <property type="entry name" value="HEMK METHYLTRANSFERASE"/>
    <property type="match status" value="1"/>
</dbReference>
<feature type="binding site" evidence="5">
    <location>
        <position position="203"/>
    </location>
    <ligand>
        <name>S-adenosyl-L-methionine</name>
        <dbReference type="ChEBI" id="CHEBI:59789"/>
    </ligand>
</feature>
<name>A0A4R7NUI6_9GAMM</name>
<feature type="region of interest" description="Disordered" evidence="6">
    <location>
        <begin position="1"/>
        <end position="23"/>
    </location>
</feature>
<comment type="function">
    <text evidence="5">Methylates the class 1 translation termination release factors RF1/PrfA and RF2/PrfB on the glutamine residue of the universally conserved GGQ motif.</text>
</comment>
<evidence type="ECO:0000313" key="9">
    <source>
        <dbReference type="EMBL" id="TDU24321.1"/>
    </source>
</evidence>
<dbReference type="InterPro" id="IPR029063">
    <property type="entry name" value="SAM-dependent_MTases_sf"/>
</dbReference>
<dbReference type="InterPro" id="IPR019874">
    <property type="entry name" value="RF_methyltr_PrmC"/>
</dbReference>
<dbReference type="EMBL" id="SOBT01000012">
    <property type="protein sequence ID" value="TDU24321.1"/>
    <property type="molecule type" value="Genomic_DNA"/>
</dbReference>
<keyword evidence="3 5" id="KW-0949">S-adenosyl-L-methionine</keyword>
<sequence>MTPAEGSAPIPDSQPRPVPPVEGLAPGNIGAWVQWAVRALETASSDARIDAEELMAAQLGLPRSRLSMRFEDSILAADALRYAGSVERRRVGEPVAYITGRQGFWSLDLAVNPAVLIPRADTETLVEWALQLMRARAGGIAAGALRIADLGTGSGAIALALAQELRANAAIVATDQSEAALAVARQNAQAAGIERVDFRCGNWFSAFRDGERFDLIVSNPPYIAERDAHLEALRYEPRVALTSGVDGLDAIRHLAGGAFAYLAPQAWLLLEHGHDQGAAVRGLLDEAGFVDVSTRRDFGGNERISAGRLGS</sequence>
<protein>
    <recommendedName>
        <fullName evidence="5">Release factor glutamine methyltransferase</fullName>
        <shortName evidence="5">RF MTase</shortName>
        <ecNumber evidence="5">2.1.1.297</ecNumber>
    </recommendedName>
    <alternativeName>
        <fullName evidence="5">N5-glutamine methyltransferase PrmC</fullName>
    </alternativeName>
    <alternativeName>
        <fullName evidence="5">Protein-(glutamine-N5) MTase PrmC</fullName>
    </alternativeName>
    <alternativeName>
        <fullName evidence="5">Protein-glutamine N-methyltransferase PrmC</fullName>
    </alternativeName>
</protein>
<organism evidence="9 10">
    <name type="scientific">Panacagrimonas perspica</name>
    <dbReference type="NCBI Taxonomy" id="381431"/>
    <lineage>
        <taxon>Bacteria</taxon>
        <taxon>Pseudomonadati</taxon>
        <taxon>Pseudomonadota</taxon>
        <taxon>Gammaproteobacteria</taxon>
        <taxon>Nevskiales</taxon>
        <taxon>Nevskiaceae</taxon>
        <taxon>Panacagrimonas</taxon>
    </lineage>
</organism>
<feature type="binding site" evidence="5">
    <location>
        <begin position="151"/>
        <end position="155"/>
    </location>
    <ligand>
        <name>S-adenosyl-L-methionine</name>
        <dbReference type="ChEBI" id="CHEBI:59789"/>
    </ligand>
</feature>